<gene>
    <name evidence="9" type="ORF">BDW59DRAFT_167582</name>
</gene>
<evidence type="ECO:0000259" key="8">
    <source>
        <dbReference type="PROSITE" id="PS52019"/>
    </source>
</evidence>
<dbReference type="InterPro" id="IPR042104">
    <property type="entry name" value="PKS_dehydratase_sf"/>
</dbReference>
<dbReference type="SMART" id="SM00825">
    <property type="entry name" value="PKS_KS"/>
    <property type="match status" value="1"/>
</dbReference>
<dbReference type="CDD" id="cd00833">
    <property type="entry name" value="PKS"/>
    <property type="match status" value="1"/>
</dbReference>
<dbReference type="Gene3D" id="3.30.70.3290">
    <property type="match status" value="1"/>
</dbReference>
<dbReference type="Pfam" id="PF00109">
    <property type="entry name" value="ketoacyl-synt"/>
    <property type="match status" value="1"/>
</dbReference>
<dbReference type="Gene3D" id="3.40.366.10">
    <property type="entry name" value="Malonyl-Coenzyme A Acyl Carrier Protein, domain 2"/>
    <property type="match status" value="2"/>
</dbReference>
<comment type="caution">
    <text evidence="9">The sequence shown here is derived from an EMBL/GenBank/DDBJ whole genome shotgun (WGS) entry which is preliminary data.</text>
</comment>
<keyword evidence="3" id="KW-0808">Transferase</keyword>
<dbReference type="InterPro" id="IPR036736">
    <property type="entry name" value="ACP-like_sf"/>
</dbReference>
<feature type="region of interest" description="N-terminal hotdog fold" evidence="5">
    <location>
        <begin position="1297"/>
        <end position="1431"/>
    </location>
</feature>
<dbReference type="PROSITE" id="PS52004">
    <property type="entry name" value="KS3_2"/>
    <property type="match status" value="1"/>
</dbReference>
<dbReference type="InterPro" id="IPR014031">
    <property type="entry name" value="Ketoacyl_synth_C"/>
</dbReference>
<evidence type="ECO:0000256" key="3">
    <source>
        <dbReference type="ARBA" id="ARBA00022679"/>
    </source>
</evidence>
<feature type="domain" description="Ketosynthase family 3 (KS3)" evidence="7">
    <location>
        <begin position="392"/>
        <end position="806"/>
    </location>
</feature>
<dbReference type="Proteomes" id="UP001610335">
    <property type="component" value="Unassembled WGS sequence"/>
</dbReference>
<dbReference type="InterPro" id="IPR016035">
    <property type="entry name" value="Acyl_Trfase/lysoPLipase"/>
</dbReference>
<dbReference type="InterPro" id="IPR032088">
    <property type="entry name" value="SAT"/>
</dbReference>
<dbReference type="InterPro" id="IPR009081">
    <property type="entry name" value="PP-bd_ACP"/>
</dbReference>
<accession>A0ABR4HCS0</accession>
<dbReference type="InterPro" id="IPR020806">
    <property type="entry name" value="PKS_PP-bd"/>
</dbReference>
<dbReference type="InterPro" id="IPR020841">
    <property type="entry name" value="PKS_Beta-ketoAc_synthase_dom"/>
</dbReference>
<evidence type="ECO:0000256" key="1">
    <source>
        <dbReference type="ARBA" id="ARBA00022450"/>
    </source>
</evidence>
<feature type="active site" description="Proton acceptor; for dehydratase activity" evidence="5">
    <location>
        <position position="1333"/>
    </location>
</feature>
<name>A0ABR4HCS0_9EURO</name>
<evidence type="ECO:0000259" key="6">
    <source>
        <dbReference type="PROSITE" id="PS50075"/>
    </source>
</evidence>
<evidence type="ECO:0000256" key="2">
    <source>
        <dbReference type="ARBA" id="ARBA00022553"/>
    </source>
</evidence>
<keyword evidence="10" id="KW-1185">Reference proteome</keyword>
<keyword evidence="2" id="KW-0597">Phosphoprotein</keyword>
<evidence type="ECO:0000313" key="10">
    <source>
        <dbReference type="Proteomes" id="UP001610335"/>
    </source>
</evidence>
<dbReference type="PROSITE" id="PS00012">
    <property type="entry name" value="PHOSPHOPANTETHEINE"/>
    <property type="match status" value="1"/>
</dbReference>
<dbReference type="InterPro" id="IPR049900">
    <property type="entry name" value="PKS_mFAS_DH"/>
</dbReference>
<dbReference type="PROSITE" id="PS50075">
    <property type="entry name" value="CARRIER"/>
    <property type="match status" value="1"/>
</dbReference>
<feature type="region of interest" description="C-terminal hotdog fold" evidence="5">
    <location>
        <begin position="1458"/>
        <end position="1608"/>
    </location>
</feature>
<feature type="active site" description="Proton donor; for dehydratase activity" evidence="5">
    <location>
        <position position="1515"/>
    </location>
</feature>
<dbReference type="InterPro" id="IPR014030">
    <property type="entry name" value="Ketoacyl_synth_N"/>
</dbReference>
<dbReference type="SMART" id="SM00827">
    <property type="entry name" value="PKS_AT"/>
    <property type="match status" value="1"/>
</dbReference>
<evidence type="ECO:0000313" key="9">
    <source>
        <dbReference type="EMBL" id="KAL2813220.1"/>
    </source>
</evidence>
<dbReference type="InterPro" id="IPR016039">
    <property type="entry name" value="Thiolase-like"/>
</dbReference>
<dbReference type="PANTHER" id="PTHR43775:SF14">
    <property type="entry name" value="ITERATIVE POLYKETIDE SYNTHASE AFOE-RELATED"/>
    <property type="match status" value="1"/>
</dbReference>
<sequence>MHSSKTLNLTKPKLLLFGPQAQTWTEETLQDLRTVILSSPSRFQWMLDVIAELPALWEDGARNLPSLSLQLPNALSQLEALRKCFTPDQLSPFDFPMPNILLTPLVVLTHLAQYTLFLDSLQDEAADSDARPSLNASATLGLCTGLLSALAVSASRTRESLSHWGPVAVRLAMLIGASVDADDAEAEAQSFTVSWGPKESSDTLHGIVEKDARRYVSVFFDERRVTVTTAQSDASELTRQLKGAGLGVGDVSLKGQFHCARHQKITELLIEYCHKRPHIQFPPTDGLVVPTLFALDSMTPAQEKFHVIALRAILLHPAQWYSSFLQAQSRFLQSDDDRVVCFGPERCVPRSLLSQLGTHVVQVSELDLGPLKTGPAADMLPYLSENHLPLQDCRIAVVGMACRLPGATDLDQFSSLLRQGRSQHIEVPRHRFDMDTVWRPLDPKRQWYGNFLDDYDSFDHRFFKRTAREAASMDPQHRLILQAAYQALEQSGYFHNDVADKHIGCFLGVGLVDYENNIACHPATAYSATGNLKSFAAGRISHHFGWTGPSLTLDTACSSSAVAVHQACRAILHGECPAALAGAVNLMTSPDWFHNLAGASFLSPTGQCKPFDSKADGYCRGEAVGALVLKNYAVAMADGDQILGVIAATEVFQNENCTPITVPNAVSLSSLFRTVVKQAQLEPSQVTVVEAHGTGTPVGDPAEYESIKQVFACPERLYPVSLCSVKGLVGHGEPASGITALIKILLMAREGFIPPQPSFTTINPAINSSDQIEISRELKPWTAKPRVALINNYGASGSNASLVITQAPSPDILDAGVEAGIKSISGSDFPFWLSGLDQDTIRRYASRLREFLAKQDDELQLSTLSFHMSRQSNRSLDYAAIICCNNINDLDAKLAGIEQGAATPVVLPTRPRRPVILCFGGQISTFVGLDRAVHDTVSVLRQHLYVCNSAAMQLGLPSIYPGIFQRSAVNSIVQLQVMLFSIQYACAKSWIDCGLSVTAVVGHSFGELTALCVSGGLTLQDALTMISVRAQLIEEYWGADKGVMMAVESDLAVVQQILDIANKGAANTFASIACVNAARSFTIAGPVWAIDRVGEVMQQPAYASAVRAKRLNVTNAFHSSLVDPLVPRLTELGRKLQFKEPTIPWERATETDTKSTLPLPEDYVAQHMRRPVHFASAVQRLAQRHPSAVWLEAGSNSTITSLASRALGSEVQRTSHFQPINITTDKTFQSLADATSTLWKEGVRIDFWPHHTSQAQSYPSLLLPPYQFDYCPHWMELKKPETAALPPSAQHFSPEPPTKLWSLVYHTTTQKPQTARFQIHTDSAEYQGLVAGHVVVQTNSICPSVFQIEFTIDALTSLQPQLQQGQFHPQLHGMQSHGPLGLAQTGTVWLDVKALDQSALGWDFSIGSESQPGAKLTPHASGRIVFLPSNDEQTQAEFARYARLIPLSRCQALLSGVEIDEAMQGRSIYKNFVEIVNYSLVFKGLRKIVSRGLESAGRVNRLSKGTRYVDTGLLDSFCQVAGIFINCMTEVPEGDMFISDRVERWMRNPRLHALDAPWPDAFDVFAISQRVSDREMLSDVFVFDPVSGDILEVALGIHYQRLPKVVMRQVVAKINGTSSKAASTLTTAVPVANGDTPQATATLTTKGSLSAPVSAENPSPIAAKASGKADIFAKVRILLCELSGLDPEDIKVETGLGDIGIDSLMGMEVAREIENTFKCSLDVSELENLTDVASLMRCIQGTGF</sequence>
<dbReference type="SUPFAM" id="SSF52151">
    <property type="entry name" value="FabD/lysophospholipase-like"/>
    <property type="match status" value="1"/>
</dbReference>
<dbReference type="Pfam" id="PF02801">
    <property type="entry name" value="Ketoacyl-synt_C"/>
    <property type="match status" value="1"/>
</dbReference>
<dbReference type="SUPFAM" id="SSF55048">
    <property type="entry name" value="Probable ACP-binding domain of malonyl-CoA ACP transacylase"/>
    <property type="match status" value="1"/>
</dbReference>
<feature type="domain" description="Carrier" evidence="6">
    <location>
        <begin position="1669"/>
        <end position="1743"/>
    </location>
</feature>
<dbReference type="SMART" id="SM00823">
    <property type="entry name" value="PKS_PP"/>
    <property type="match status" value="1"/>
</dbReference>
<protein>
    <recommendedName>
        <fullName evidence="11">Polyketide synthase</fullName>
    </recommendedName>
</protein>
<dbReference type="Pfam" id="PF00550">
    <property type="entry name" value="PP-binding"/>
    <property type="match status" value="1"/>
</dbReference>
<dbReference type="InterPro" id="IPR014043">
    <property type="entry name" value="Acyl_transferase_dom"/>
</dbReference>
<dbReference type="EMBL" id="JBFXLS010000148">
    <property type="protein sequence ID" value="KAL2813220.1"/>
    <property type="molecule type" value="Genomic_DNA"/>
</dbReference>
<reference evidence="9 10" key="1">
    <citation type="submission" date="2024-07" db="EMBL/GenBank/DDBJ databases">
        <title>Section-level genome sequencing and comparative genomics of Aspergillus sections Usti and Cavernicolus.</title>
        <authorList>
            <consortium name="Lawrence Berkeley National Laboratory"/>
            <person name="Nybo J.L."/>
            <person name="Vesth T.C."/>
            <person name="Theobald S."/>
            <person name="Frisvad J.C."/>
            <person name="Larsen T.O."/>
            <person name="Kjaerboelling I."/>
            <person name="Rothschild-Mancinelli K."/>
            <person name="Lyhne E.K."/>
            <person name="Kogle M.E."/>
            <person name="Barry K."/>
            <person name="Clum A."/>
            <person name="Na H."/>
            <person name="Ledsgaard L."/>
            <person name="Lin J."/>
            <person name="Lipzen A."/>
            <person name="Kuo A."/>
            <person name="Riley R."/>
            <person name="Mondo S."/>
            <person name="LaButti K."/>
            <person name="Haridas S."/>
            <person name="Pangalinan J."/>
            <person name="Salamov A.A."/>
            <person name="Simmons B.A."/>
            <person name="Magnuson J.K."/>
            <person name="Chen J."/>
            <person name="Drula E."/>
            <person name="Henrissat B."/>
            <person name="Wiebenga A."/>
            <person name="Lubbers R.J."/>
            <person name="Gomes A.C."/>
            <person name="Makela M.R."/>
            <person name="Stajich J."/>
            <person name="Grigoriev I.V."/>
            <person name="Mortensen U.H."/>
            <person name="De vries R.P."/>
            <person name="Baker S.E."/>
            <person name="Andersen M.R."/>
        </authorList>
    </citation>
    <scope>NUCLEOTIDE SEQUENCE [LARGE SCALE GENOMIC DNA]</scope>
    <source>
        <strain evidence="9 10">CBS 600.67</strain>
    </source>
</reference>
<dbReference type="SUPFAM" id="SSF47336">
    <property type="entry name" value="ACP-like"/>
    <property type="match status" value="1"/>
</dbReference>
<proteinExistence type="predicted"/>
<dbReference type="Pfam" id="PF16073">
    <property type="entry name" value="SAT"/>
    <property type="match status" value="1"/>
</dbReference>
<dbReference type="Gene3D" id="3.40.47.10">
    <property type="match status" value="1"/>
</dbReference>
<dbReference type="Pfam" id="PF00698">
    <property type="entry name" value="Acyl_transf_1"/>
    <property type="match status" value="1"/>
</dbReference>
<dbReference type="InterPro" id="IPR006162">
    <property type="entry name" value="Ppantetheine_attach_site"/>
</dbReference>
<keyword evidence="1" id="KW-0596">Phosphopantetheine</keyword>
<dbReference type="PROSITE" id="PS00606">
    <property type="entry name" value="KS3_1"/>
    <property type="match status" value="1"/>
</dbReference>
<dbReference type="SUPFAM" id="SSF53901">
    <property type="entry name" value="Thiolase-like"/>
    <property type="match status" value="1"/>
</dbReference>
<evidence type="ECO:0000259" key="7">
    <source>
        <dbReference type="PROSITE" id="PS52004"/>
    </source>
</evidence>
<evidence type="ECO:0000256" key="4">
    <source>
        <dbReference type="ARBA" id="ARBA00023315"/>
    </source>
</evidence>
<evidence type="ECO:0008006" key="11">
    <source>
        <dbReference type="Google" id="ProtNLM"/>
    </source>
</evidence>
<dbReference type="Gene3D" id="3.10.129.110">
    <property type="entry name" value="Polyketide synthase dehydratase"/>
    <property type="match status" value="1"/>
</dbReference>
<dbReference type="InterPro" id="IPR001227">
    <property type="entry name" value="Ac_transferase_dom_sf"/>
</dbReference>
<dbReference type="InterPro" id="IPR018201">
    <property type="entry name" value="Ketoacyl_synth_AS"/>
</dbReference>
<dbReference type="PROSITE" id="PS52019">
    <property type="entry name" value="PKS_MFAS_DH"/>
    <property type="match status" value="1"/>
</dbReference>
<dbReference type="PANTHER" id="PTHR43775">
    <property type="entry name" value="FATTY ACID SYNTHASE"/>
    <property type="match status" value="1"/>
</dbReference>
<keyword evidence="4" id="KW-0012">Acyltransferase</keyword>
<evidence type="ECO:0000256" key="5">
    <source>
        <dbReference type="PROSITE-ProRule" id="PRU01363"/>
    </source>
</evidence>
<organism evidence="9 10">
    <name type="scientific">Aspergillus cavernicola</name>
    <dbReference type="NCBI Taxonomy" id="176166"/>
    <lineage>
        <taxon>Eukaryota</taxon>
        <taxon>Fungi</taxon>
        <taxon>Dikarya</taxon>
        <taxon>Ascomycota</taxon>
        <taxon>Pezizomycotina</taxon>
        <taxon>Eurotiomycetes</taxon>
        <taxon>Eurotiomycetidae</taxon>
        <taxon>Eurotiales</taxon>
        <taxon>Aspergillaceae</taxon>
        <taxon>Aspergillus</taxon>
        <taxon>Aspergillus subgen. Nidulantes</taxon>
    </lineage>
</organism>
<dbReference type="Gene3D" id="1.10.1200.10">
    <property type="entry name" value="ACP-like"/>
    <property type="match status" value="1"/>
</dbReference>
<dbReference type="InterPro" id="IPR016036">
    <property type="entry name" value="Malonyl_transacylase_ACP-bd"/>
</dbReference>
<dbReference type="InterPro" id="IPR050091">
    <property type="entry name" value="PKS_NRPS_Biosynth_Enz"/>
</dbReference>
<feature type="domain" description="PKS/mFAS DH" evidence="8">
    <location>
        <begin position="1297"/>
        <end position="1608"/>
    </location>
</feature>